<accession>A0ABR7VQZ1</accession>
<gene>
    <name evidence="3" type="ORF">IC602_14245</name>
</gene>
<protein>
    <submittedName>
        <fullName evidence="3">SPOR domain-containing protein</fullName>
    </submittedName>
</protein>
<evidence type="ECO:0000313" key="4">
    <source>
        <dbReference type="Proteomes" id="UP000621631"/>
    </source>
</evidence>
<dbReference type="Gene3D" id="3.30.70.1070">
    <property type="entry name" value="Sporulation related repeat"/>
    <property type="match status" value="1"/>
</dbReference>
<evidence type="ECO:0000313" key="3">
    <source>
        <dbReference type="EMBL" id="MBD1223761.1"/>
    </source>
</evidence>
<feature type="transmembrane region" description="Helical" evidence="1">
    <location>
        <begin position="75"/>
        <end position="98"/>
    </location>
</feature>
<evidence type="ECO:0000256" key="1">
    <source>
        <dbReference type="SAM" id="Phobius"/>
    </source>
</evidence>
<evidence type="ECO:0000259" key="2">
    <source>
        <dbReference type="PROSITE" id="PS51724"/>
    </source>
</evidence>
<keyword evidence="1" id="KW-0812">Transmembrane</keyword>
<dbReference type="Pfam" id="PF05036">
    <property type="entry name" value="SPOR"/>
    <property type="match status" value="1"/>
</dbReference>
<sequence>MSEIDKQRVITVWENGKPVKIKVKETSCKHSNQLFRKEQAAVQEENEPVPTFARLTTNTNKNMANKLKRKYIKPVIIPIFSALLIGSVLGLIMLKMFVTLDSDATSGNDDIPISAIEKDKEEQKLQNGSSIVHVEGVQAYVLQAGVFSEEANALEWKEKYENKKIPTVVWEKDKRFHLFAGIAETESQANHLSQQFQKNELEVYVKEWQTEGVEANLSSVEHQWLENFQNEWNKSLKLLSAGEELESKAWKQIVDGFPKDTKKLSQLNRHLEENLNKLSEGNNDQAQEMLLSMWLTYENTIKELESK</sequence>
<keyword evidence="1" id="KW-0472">Membrane</keyword>
<dbReference type="Proteomes" id="UP000621631">
    <property type="component" value="Unassembled WGS sequence"/>
</dbReference>
<dbReference type="RefSeq" id="WP_189778751.1">
    <property type="nucleotide sequence ID" value="NZ_JACWEZ010000009.1"/>
</dbReference>
<keyword evidence="1" id="KW-1133">Transmembrane helix</keyword>
<proteinExistence type="predicted"/>
<reference evidence="3 4" key="1">
    <citation type="submission" date="2020-09" db="EMBL/GenBank/DDBJ databases">
        <title>Draft Genome Sequences of Oil-Oxidizing Bacteria Halomonas titanicae, Marinobacter lutaoensis, and Virgibacillus halodenitrificans Isolated from Highly Saline Environments.</title>
        <authorList>
            <person name="Grouzdev D.S."/>
            <person name="Sokolova D.S."/>
            <person name="Semenova E.M."/>
            <person name="Borzenkov I.A."/>
            <person name="Bidzhieva S.K."/>
            <person name="Poltaraus A.B."/>
            <person name="Nazina T.N."/>
        </authorList>
    </citation>
    <scope>NUCLEOTIDE SEQUENCE [LARGE SCALE GENOMIC DNA]</scope>
    <source>
        <strain evidence="3 4">VKM B-3472D</strain>
    </source>
</reference>
<keyword evidence="4" id="KW-1185">Reference proteome</keyword>
<dbReference type="SUPFAM" id="SSF110997">
    <property type="entry name" value="Sporulation related repeat"/>
    <property type="match status" value="1"/>
</dbReference>
<name>A0ABR7VQZ1_VIRHA</name>
<feature type="domain" description="SPOR" evidence="2">
    <location>
        <begin position="134"/>
        <end position="211"/>
    </location>
</feature>
<dbReference type="PROSITE" id="PS51724">
    <property type="entry name" value="SPOR"/>
    <property type="match status" value="1"/>
</dbReference>
<dbReference type="InterPro" id="IPR036680">
    <property type="entry name" value="SPOR-like_sf"/>
</dbReference>
<dbReference type="InterPro" id="IPR007730">
    <property type="entry name" value="SPOR-like_dom"/>
</dbReference>
<comment type="caution">
    <text evidence="3">The sequence shown here is derived from an EMBL/GenBank/DDBJ whole genome shotgun (WGS) entry which is preliminary data.</text>
</comment>
<dbReference type="EMBL" id="JACWEZ010000009">
    <property type="protein sequence ID" value="MBD1223761.1"/>
    <property type="molecule type" value="Genomic_DNA"/>
</dbReference>
<organism evidence="3 4">
    <name type="scientific">Virgibacillus halodenitrificans</name>
    <name type="common">Bacillus halodenitrificans</name>
    <dbReference type="NCBI Taxonomy" id="1482"/>
    <lineage>
        <taxon>Bacteria</taxon>
        <taxon>Bacillati</taxon>
        <taxon>Bacillota</taxon>
        <taxon>Bacilli</taxon>
        <taxon>Bacillales</taxon>
        <taxon>Bacillaceae</taxon>
        <taxon>Virgibacillus</taxon>
    </lineage>
</organism>